<feature type="region of interest" description="Disordered" evidence="1">
    <location>
        <begin position="94"/>
        <end position="134"/>
    </location>
</feature>
<feature type="region of interest" description="Disordered" evidence="1">
    <location>
        <begin position="1"/>
        <end position="82"/>
    </location>
</feature>
<name>A0A9P7G4H9_9AGAR</name>
<feature type="compositionally biased region" description="Polar residues" evidence="1">
    <location>
        <begin position="115"/>
        <end position="133"/>
    </location>
</feature>
<comment type="caution">
    <text evidence="2">The sequence shown here is derived from an EMBL/GenBank/DDBJ whole genome shotgun (WGS) entry which is preliminary data.</text>
</comment>
<accession>A0A9P7G4H9</accession>
<dbReference type="OrthoDB" id="2359117at2759"/>
<protein>
    <submittedName>
        <fullName evidence="2">Uncharacterized protein</fullName>
    </submittedName>
</protein>
<sequence length="266" mass="28022">MVATTLRDPSTSYGTSMNPPQSSLSFKLGPSSLSRTQTSVNIGAETPPPGRTPPNASNPPLAATFDRTSPEKGDLGTPIDPAGVNSLIQMEVDEETKRSATSASITHHIPPPTAGRSQTNMSASFTPSTTIFRSDTMPAPYVPAPYTPYTPASAWHPASRPLPSSSNHYPNVMHRQPVIPSSQPTTTSADNPFNFPTTVSLTYDSFWSSHSASAALRSSHGSPPNMTGGFRASSIAVADMPGPSTYQAVRGERQPPMARATAGREG</sequence>
<proteinExistence type="predicted"/>
<reference evidence="2" key="1">
    <citation type="submission" date="2020-07" db="EMBL/GenBank/DDBJ databases">
        <authorList>
            <person name="Nieuwenhuis M."/>
            <person name="Van De Peppel L.J.J."/>
        </authorList>
    </citation>
    <scope>NUCLEOTIDE SEQUENCE</scope>
    <source>
        <strain evidence="2">AP01</strain>
        <tissue evidence="2">Mycelium</tissue>
    </source>
</reference>
<gene>
    <name evidence="2" type="ORF">DXG03_001853</name>
</gene>
<dbReference type="AlphaFoldDB" id="A0A9P7G4H9"/>
<evidence type="ECO:0000313" key="3">
    <source>
        <dbReference type="Proteomes" id="UP000775547"/>
    </source>
</evidence>
<keyword evidence="3" id="KW-1185">Reference proteome</keyword>
<organism evidence="2 3">
    <name type="scientific">Asterophora parasitica</name>
    <dbReference type="NCBI Taxonomy" id="117018"/>
    <lineage>
        <taxon>Eukaryota</taxon>
        <taxon>Fungi</taxon>
        <taxon>Dikarya</taxon>
        <taxon>Basidiomycota</taxon>
        <taxon>Agaricomycotina</taxon>
        <taxon>Agaricomycetes</taxon>
        <taxon>Agaricomycetidae</taxon>
        <taxon>Agaricales</taxon>
        <taxon>Tricholomatineae</taxon>
        <taxon>Lyophyllaceae</taxon>
        <taxon>Asterophora</taxon>
    </lineage>
</organism>
<feature type="compositionally biased region" description="Polar residues" evidence="1">
    <location>
        <begin position="7"/>
        <end position="41"/>
    </location>
</feature>
<evidence type="ECO:0000313" key="2">
    <source>
        <dbReference type="EMBL" id="KAG5642936.1"/>
    </source>
</evidence>
<reference evidence="2" key="2">
    <citation type="submission" date="2021-10" db="EMBL/GenBank/DDBJ databases">
        <title>Phylogenomics reveals ancestral predisposition of the termite-cultivated fungus Termitomyces towards a domesticated lifestyle.</title>
        <authorList>
            <person name="Auxier B."/>
            <person name="Grum-Grzhimaylo A."/>
            <person name="Cardenas M.E."/>
            <person name="Lodge J.D."/>
            <person name="Laessoe T."/>
            <person name="Pedersen O."/>
            <person name="Smith M.E."/>
            <person name="Kuyper T.W."/>
            <person name="Franco-Molano E.A."/>
            <person name="Baroni T.J."/>
            <person name="Aanen D.K."/>
        </authorList>
    </citation>
    <scope>NUCLEOTIDE SEQUENCE</scope>
    <source>
        <strain evidence="2">AP01</strain>
        <tissue evidence="2">Mycelium</tissue>
    </source>
</reference>
<dbReference type="EMBL" id="JABCKV010000145">
    <property type="protein sequence ID" value="KAG5642936.1"/>
    <property type="molecule type" value="Genomic_DNA"/>
</dbReference>
<feature type="region of interest" description="Disordered" evidence="1">
    <location>
        <begin position="237"/>
        <end position="266"/>
    </location>
</feature>
<evidence type="ECO:0000256" key="1">
    <source>
        <dbReference type="SAM" id="MobiDB-lite"/>
    </source>
</evidence>
<dbReference type="Proteomes" id="UP000775547">
    <property type="component" value="Unassembled WGS sequence"/>
</dbReference>